<organism evidence="3 4">
    <name type="scientific">Pigmentiphaga humi</name>
    <dbReference type="NCBI Taxonomy" id="2478468"/>
    <lineage>
        <taxon>Bacteria</taxon>
        <taxon>Pseudomonadati</taxon>
        <taxon>Pseudomonadota</taxon>
        <taxon>Betaproteobacteria</taxon>
        <taxon>Burkholderiales</taxon>
        <taxon>Alcaligenaceae</taxon>
        <taxon>Pigmentiphaga</taxon>
    </lineage>
</organism>
<keyword evidence="1" id="KW-0732">Signal</keyword>
<dbReference type="PANTHER" id="PTHR46182:SF1">
    <property type="entry name" value="DYSLEXIA-ASSOCIATED PROTEIN KIAA0319"/>
    <property type="match status" value="1"/>
</dbReference>
<feature type="domain" description="PKD/Chitinase" evidence="2">
    <location>
        <begin position="40"/>
        <end position="130"/>
    </location>
</feature>
<evidence type="ECO:0000313" key="4">
    <source>
        <dbReference type="Proteomes" id="UP000277294"/>
    </source>
</evidence>
<feature type="domain" description="PKD/Chitinase" evidence="2">
    <location>
        <begin position="448"/>
        <end position="584"/>
    </location>
</feature>
<name>A0A3P4AYN5_9BURK</name>
<dbReference type="AlphaFoldDB" id="A0A3P4AYN5"/>
<evidence type="ECO:0000256" key="1">
    <source>
        <dbReference type="SAM" id="SignalP"/>
    </source>
</evidence>
<proteinExistence type="predicted"/>
<dbReference type="PANTHER" id="PTHR46182">
    <property type="entry name" value="FI19480P1"/>
    <property type="match status" value="1"/>
</dbReference>
<dbReference type="InterPro" id="IPR029865">
    <property type="entry name" value="KIAA0319-like"/>
</dbReference>
<reference evidence="3 4" key="1">
    <citation type="submission" date="2018-10" db="EMBL/GenBank/DDBJ databases">
        <authorList>
            <person name="Criscuolo A."/>
        </authorList>
    </citation>
    <scope>NUCLEOTIDE SEQUENCE [LARGE SCALE GENOMIC DNA]</scope>
    <source>
        <strain evidence="3">DnA1</strain>
    </source>
</reference>
<protein>
    <submittedName>
        <fullName evidence="3">PKD domain protein</fullName>
    </submittedName>
</protein>
<dbReference type="PROSITE" id="PS51257">
    <property type="entry name" value="PROKAR_LIPOPROTEIN"/>
    <property type="match status" value="1"/>
</dbReference>
<dbReference type="InterPro" id="IPR022409">
    <property type="entry name" value="PKD/Chitinase_dom"/>
</dbReference>
<dbReference type="Proteomes" id="UP000277294">
    <property type="component" value="Unassembled WGS sequence"/>
</dbReference>
<dbReference type="GO" id="GO:0031410">
    <property type="term" value="C:cytoplasmic vesicle"/>
    <property type="evidence" value="ECO:0007669"/>
    <property type="project" value="TreeGrafter"/>
</dbReference>
<feature type="domain" description="PKD/Chitinase" evidence="2">
    <location>
        <begin position="249"/>
        <end position="337"/>
    </location>
</feature>
<dbReference type="Gene3D" id="2.60.40.10">
    <property type="entry name" value="Immunoglobulins"/>
    <property type="match status" value="5"/>
</dbReference>
<dbReference type="InterPro" id="IPR013783">
    <property type="entry name" value="Ig-like_fold"/>
</dbReference>
<dbReference type="OrthoDB" id="8676431at2"/>
<dbReference type="EMBL" id="UWPJ01000011">
    <property type="protein sequence ID" value="VCU69153.1"/>
    <property type="molecule type" value="Genomic_DNA"/>
</dbReference>
<gene>
    <name evidence="3" type="ORF">PIGHUM_01213</name>
</gene>
<dbReference type="SMART" id="SM00089">
    <property type="entry name" value="PKD"/>
    <property type="match status" value="4"/>
</dbReference>
<feature type="domain" description="PKD/Chitinase" evidence="2">
    <location>
        <begin position="134"/>
        <end position="226"/>
    </location>
</feature>
<evidence type="ECO:0000313" key="3">
    <source>
        <dbReference type="EMBL" id="VCU69153.1"/>
    </source>
</evidence>
<dbReference type="GO" id="GO:0005886">
    <property type="term" value="C:plasma membrane"/>
    <property type="evidence" value="ECO:0007669"/>
    <property type="project" value="TreeGrafter"/>
</dbReference>
<accession>A0A3P4AYN5</accession>
<dbReference type="SUPFAM" id="SSF49299">
    <property type="entry name" value="PKD domain"/>
    <property type="match status" value="2"/>
</dbReference>
<sequence length="843" mass="88599">MTQILRNLAAGLASAAVLLLAACGGGGDGGGGGNTATPPTAVATAAPASAPIGTVVTLDASASTTPNGGTLSYEWTLSAKPEGSAAALSSATAAKPTLTVDLPGEYVADLIVKDGAASASARVTVTATNPDPVAVVVPLEQTVLQGETVTLDGSKSLPPTGGAASELRYQWNLIDQPDGDLTTPLDNAASAQASFLAERVGVYRATLVVRHGDKVSAPVEVKITVNTGNSYPVISIVEPEGATHNASGHLLFNATLRKTIVLDGSGTKDPDGDVLSYRWRFALDVPTPKPDGSEAVISGTSSAKAEFTPDIVGKYYLDFLAYDGHASTTQRVVITVAKAAGDTVNTAPGATIGFATTTDQCELGGSGTWWPYCTVYAYAYDAEGDPLTYNWTYWKAGSEDRQTSADASLKLDGNDAGDWRVELVVNDGKLDSAVAAKTLTIKIAANRAPVAKVALDVAKVEKGGTLVFDGSGSTDADGDQMFYTWTLVDRPDGSAAVVDGKESDPIARVTTDKAGVYTVHLQVKDARGGYSPATDTTASASGFAKVSNHAPVLSELRLEGGTTTVAGRLNSNITPGQAVVVNDDGLHNFSLHLYPIVLDPDQDTPLYYDISVTQPQGSTIKPVSCTIPVTTANRCSFVSTPNPFVPGDYAFEAIASDGLAYSETKRLEISAVSRQNYPTLLLEQNPKGDPAAGTSATQKFFPFTAVPASTLDGSSWTYTLNSLGDSGRSDDYQAIYQLTAFDRDYTIVDLATSAVDGYQPSFVGLQNNQVIRKGESVLFYLRRPRIPNEAQLYAEALEKYPNLGSIPKAERESLHNLIATYQFKWSFRVSEKDGYTFHVGPLN</sequence>
<dbReference type="InterPro" id="IPR035986">
    <property type="entry name" value="PKD_dom_sf"/>
</dbReference>
<keyword evidence="4" id="KW-1185">Reference proteome</keyword>
<feature type="chain" id="PRO_5017980791" evidence="1">
    <location>
        <begin position="22"/>
        <end position="843"/>
    </location>
</feature>
<dbReference type="Pfam" id="PF18911">
    <property type="entry name" value="PKD_4"/>
    <property type="match status" value="1"/>
</dbReference>
<dbReference type="RefSeq" id="WP_124078509.1">
    <property type="nucleotide sequence ID" value="NZ_UWPJ01000011.1"/>
</dbReference>
<dbReference type="Pfam" id="PF22352">
    <property type="entry name" value="K319L-like_PKD"/>
    <property type="match status" value="2"/>
</dbReference>
<evidence type="ECO:0000259" key="2">
    <source>
        <dbReference type="SMART" id="SM00089"/>
    </source>
</evidence>
<dbReference type="InterPro" id="IPR000601">
    <property type="entry name" value="PKD_dom"/>
</dbReference>
<feature type="signal peptide" evidence="1">
    <location>
        <begin position="1"/>
        <end position="21"/>
    </location>
</feature>